<dbReference type="PANTHER" id="PTHR15297">
    <property type="entry name" value="IMMUNOGLOBULIN SUPERFAMILY MEMBER 6"/>
    <property type="match status" value="1"/>
</dbReference>
<keyword evidence="2" id="KW-0472">Membrane</keyword>
<organism evidence="4 5">
    <name type="scientific">Coilia grayii</name>
    <name type="common">Gray's grenadier anchovy</name>
    <dbReference type="NCBI Taxonomy" id="363190"/>
    <lineage>
        <taxon>Eukaryota</taxon>
        <taxon>Metazoa</taxon>
        <taxon>Chordata</taxon>
        <taxon>Craniata</taxon>
        <taxon>Vertebrata</taxon>
        <taxon>Euteleostomi</taxon>
        <taxon>Actinopterygii</taxon>
        <taxon>Neopterygii</taxon>
        <taxon>Teleostei</taxon>
        <taxon>Clupei</taxon>
        <taxon>Clupeiformes</taxon>
        <taxon>Clupeoidei</taxon>
        <taxon>Engraulidae</taxon>
        <taxon>Coilinae</taxon>
        <taxon>Coilia</taxon>
    </lineage>
</organism>
<dbReference type="SUPFAM" id="SSF48726">
    <property type="entry name" value="Immunoglobulin"/>
    <property type="match status" value="1"/>
</dbReference>
<keyword evidence="2" id="KW-1133">Transmembrane helix</keyword>
<dbReference type="AlphaFoldDB" id="A0ABD1KP38"/>
<proteinExistence type="predicted"/>
<evidence type="ECO:0000259" key="3">
    <source>
        <dbReference type="PROSITE" id="PS50835"/>
    </source>
</evidence>
<evidence type="ECO:0000313" key="4">
    <source>
        <dbReference type="EMBL" id="KAL2100910.1"/>
    </source>
</evidence>
<dbReference type="InterPro" id="IPR036179">
    <property type="entry name" value="Ig-like_dom_sf"/>
</dbReference>
<dbReference type="PANTHER" id="PTHR15297:SF2">
    <property type="entry name" value="IMMUNOGLOBULIN SUPERFAMILY MEMBER 6"/>
    <property type="match status" value="1"/>
</dbReference>
<dbReference type="PROSITE" id="PS50835">
    <property type="entry name" value="IG_LIKE"/>
    <property type="match status" value="1"/>
</dbReference>
<dbReference type="InterPro" id="IPR003599">
    <property type="entry name" value="Ig_sub"/>
</dbReference>
<gene>
    <name evidence="4" type="ORF">ACEWY4_002671</name>
</gene>
<dbReference type="EMBL" id="JBHFQA010000003">
    <property type="protein sequence ID" value="KAL2100910.1"/>
    <property type="molecule type" value="Genomic_DNA"/>
</dbReference>
<protein>
    <recommendedName>
        <fullName evidence="3">Ig-like domain-containing protein</fullName>
    </recommendedName>
</protein>
<keyword evidence="2" id="KW-0812">Transmembrane</keyword>
<keyword evidence="5" id="KW-1185">Reference proteome</keyword>
<comment type="caution">
    <text evidence="4">The sequence shown here is derived from an EMBL/GenBank/DDBJ whole genome shotgun (WGS) entry which is preliminary data.</text>
</comment>
<sequence>MADEASVYHQLTFTILFTAVFRVDSCNLLTKQTSAEIWPVEHSSVHIFCDVSVAQCQGKEKLQFTWHVLRKSSSEPLIVDPGSPKYSVLQKGDLEVKSFHANDSGIYFCGVTVGDQGRKGQQMIGHGTVVTVTVISHQIQQAVLWLLFVVLALYSLIVLALLIMKMMGRDIPSLRGNNNGSKNNSTRRRHFRAVLQELYSKRNLHSPTKTPGHRPAADSEFENPHTPTQDDDIYQNM</sequence>
<dbReference type="Proteomes" id="UP001591681">
    <property type="component" value="Unassembled WGS sequence"/>
</dbReference>
<accession>A0ABD1KP38</accession>
<dbReference type="InterPro" id="IPR007110">
    <property type="entry name" value="Ig-like_dom"/>
</dbReference>
<feature type="transmembrane region" description="Helical" evidence="2">
    <location>
        <begin position="142"/>
        <end position="164"/>
    </location>
</feature>
<dbReference type="InterPro" id="IPR013783">
    <property type="entry name" value="Ig-like_fold"/>
</dbReference>
<evidence type="ECO:0000256" key="2">
    <source>
        <dbReference type="SAM" id="Phobius"/>
    </source>
</evidence>
<evidence type="ECO:0000313" key="5">
    <source>
        <dbReference type="Proteomes" id="UP001591681"/>
    </source>
</evidence>
<feature type="domain" description="Ig-like" evidence="3">
    <location>
        <begin position="41"/>
        <end position="125"/>
    </location>
</feature>
<name>A0ABD1KP38_9TELE</name>
<reference evidence="4 5" key="1">
    <citation type="submission" date="2024-09" db="EMBL/GenBank/DDBJ databases">
        <title>A chromosome-level genome assembly of Gray's grenadier anchovy, Coilia grayii.</title>
        <authorList>
            <person name="Fu Z."/>
        </authorList>
    </citation>
    <scope>NUCLEOTIDE SEQUENCE [LARGE SCALE GENOMIC DNA]</scope>
    <source>
        <strain evidence="4">G4</strain>
        <tissue evidence="4">Muscle</tissue>
    </source>
</reference>
<feature type="region of interest" description="Disordered" evidence="1">
    <location>
        <begin position="202"/>
        <end position="237"/>
    </location>
</feature>
<dbReference type="InterPro" id="IPR039089">
    <property type="entry name" value="IGSF6"/>
</dbReference>
<evidence type="ECO:0000256" key="1">
    <source>
        <dbReference type="SAM" id="MobiDB-lite"/>
    </source>
</evidence>
<dbReference type="SMART" id="SM00409">
    <property type="entry name" value="IG"/>
    <property type="match status" value="1"/>
</dbReference>
<dbReference type="Gene3D" id="2.60.40.10">
    <property type="entry name" value="Immunoglobulins"/>
    <property type="match status" value="1"/>
</dbReference>